<dbReference type="AlphaFoldDB" id="A0A6A8M9I6"/>
<accession>A0A6A8M9I6</accession>
<reference evidence="2 3" key="1">
    <citation type="submission" date="2019-08" db="EMBL/GenBank/DDBJ databases">
        <title>In-depth cultivation of the pig gut microbiome towards novel bacterial diversity and tailored functional studies.</title>
        <authorList>
            <person name="Wylensek D."/>
            <person name="Hitch T.C.A."/>
            <person name="Clavel T."/>
        </authorList>
    </citation>
    <scope>NUCLEOTIDE SEQUENCE [LARGE SCALE GENOMIC DNA]</scope>
    <source>
        <strain evidence="2 3">Bifido-178-WT-2B</strain>
    </source>
</reference>
<keyword evidence="1" id="KW-1133">Transmembrane helix</keyword>
<protein>
    <submittedName>
        <fullName evidence="2">Uncharacterized protein</fullName>
    </submittedName>
</protein>
<feature type="transmembrane region" description="Helical" evidence="1">
    <location>
        <begin position="68"/>
        <end position="88"/>
    </location>
</feature>
<feature type="transmembrane region" description="Helical" evidence="1">
    <location>
        <begin position="34"/>
        <end position="56"/>
    </location>
</feature>
<keyword evidence="3" id="KW-1185">Reference proteome</keyword>
<sequence length="89" mass="9315">MKKLTTKEKLGACGVLYAGILILLGQMNSRLMPLFLLTLFASLGVAALEGLLWLATAMRGQANATFKAVTIAALLLALINLIAVATTAI</sequence>
<dbReference type="EMBL" id="VUMX01000002">
    <property type="protein sequence ID" value="MST86365.1"/>
    <property type="molecule type" value="Genomic_DNA"/>
</dbReference>
<name>A0A6A8M9I6_9LACO</name>
<evidence type="ECO:0000313" key="2">
    <source>
        <dbReference type="EMBL" id="MST86365.1"/>
    </source>
</evidence>
<feature type="transmembrane region" description="Helical" evidence="1">
    <location>
        <begin position="12"/>
        <end position="28"/>
    </location>
</feature>
<keyword evidence="1" id="KW-0812">Transmembrane</keyword>
<evidence type="ECO:0000256" key="1">
    <source>
        <dbReference type="SAM" id="Phobius"/>
    </source>
</evidence>
<comment type="caution">
    <text evidence="2">The sequence shown here is derived from an EMBL/GenBank/DDBJ whole genome shotgun (WGS) entry which is preliminary data.</text>
</comment>
<organism evidence="2 3">
    <name type="scientific">Lactobacillus porci</name>
    <dbReference type="NCBI Taxonomy" id="2012477"/>
    <lineage>
        <taxon>Bacteria</taxon>
        <taxon>Bacillati</taxon>
        <taxon>Bacillota</taxon>
        <taxon>Bacilli</taxon>
        <taxon>Lactobacillales</taxon>
        <taxon>Lactobacillaceae</taxon>
        <taxon>Lactobacillus</taxon>
    </lineage>
</organism>
<gene>
    <name evidence="2" type="ORF">FYJ62_01535</name>
</gene>
<dbReference type="Proteomes" id="UP000438120">
    <property type="component" value="Unassembled WGS sequence"/>
</dbReference>
<dbReference type="RefSeq" id="WP_154547055.1">
    <property type="nucleotide sequence ID" value="NZ_VUMX01000002.1"/>
</dbReference>
<evidence type="ECO:0000313" key="3">
    <source>
        <dbReference type="Proteomes" id="UP000438120"/>
    </source>
</evidence>
<proteinExistence type="predicted"/>
<keyword evidence="1" id="KW-0472">Membrane</keyword>